<feature type="domain" description="HTH tetR-type" evidence="5">
    <location>
        <begin position="18"/>
        <end position="78"/>
    </location>
</feature>
<dbReference type="Pfam" id="PF00440">
    <property type="entry name" value="TetR_N"/>
    <property type="match status" value="1"/>
</dbReference>
<dbReference type="AlphaFoldDB" id="A0A939JLP7"/>
<evidence type="ECO:0000256" key="2">
    <source>
        <dbReference type="ARBA" id="ARBA00023125"/>
    </source>
</evidence>
<keyword evidence="1" id="KW-0805">Transcription regulation</keyword>
<dbReference type="Gene3D" id="1.10.357.10">
    <property type="entry name" value="Tetracycline Repressor, domain 2"/>
    <property type="match status" value="1"/>
</dbReference>
<reference evidence="6" key="1">
    <citation type="submission" date="2021-03" db="EMBL/GenBank/DDBJ databases">
        <title>Streptomyces poriferae sp. nov., a novel marine sponge-derived Actinobacteria species with anti-MRSA activity.</title>
        <authorList>
            <person name="Sandoval-Powers M."/>
            <person name="Kralova S."/>
            <person name="Nguyen G.-S."/>
            <person name="Fawwal D."/>
            <person name="Degnes K."/>
            <person name="Klinkenberg G."/>
            <person name="Sletta H."/>
            <person name="Wentzel A."/>
            <person name="Liles M.R."/>
        </authorList>
    </citation>
    <scope>NUCLEOTIDE SEQUENCE</scope>
    <source>
        <strain evidence="6">DSM 41794</strain>
    </source>
</reference>
<sequence>MQSSQDSAMTSSRSKITPERAQEFYDAVLTLLREGGYDALTMEGVAALSRCGKSTLYRQWGTKPQLVACALRGSRAGSLSDIDTGTLAGDLRLVARSLGTGSERDTPLMHAVSHAALQNPELLEALREALITPASAAFDEMIRRAVERGEIVADNPANGFVAAQLIGAMRARPMLEGVYADEDYLLRFLECVVFPVLGLTESP</sequence>
<dbReference type="Proteomes" id="UP000664167">
    <property type="component" value="Unassembled WGS sequence"/>
</dbReference>
<organism evidence="6 7">
    <name type="scientific">Streptomyces beijiangensis</name>
    <dbReference type="NCBI Taxonomy" id="163361"/>
    <lineage>
        <taxon>Bacteria</taxon>
        <taxon>Bacillati</taxon>
        <taxon>Actinomycetota</taxon>
        <taxon>Actinomycetes</taxon>
        <taxon>Kitasatosporales</taxon>
        <taxon>Streptomycetaceae</taxon>
        <taxon>Streptomyces</taxon>
    </lineage>
</organism>
<dbReference type="PANTHER" id="PTHR30055">
    <property type="entry name" value="HTH-TYPE TRANSCRIPTIONAL REGULATOR RUTR"/>
    <property type="match status" value="1"/>
</dbReference>
<dbReference type="Pfam" id="PF16859">
    <property type="entry name" value="TetR_C_11"/>
    <property type="match status" value="1"/>
</dbReference>
<accession>A0A939JLP7</accession>
<dbReference type="GO" id="GO:0003700">
    <property type="term" value="F:DNA-binding transcription factor activity"/>
    <property type="evidence" value="ECO:0007669"/>
    <property type="project" value="TreeGrafter"/>
</dbReference>
<keyword evidence="2 4" id="KW-0238">DNA-binding</keyword>
<dbReference type="InterPro" id="IPR036271">
    <property type="entry name" value="Tet_transcr_reg_TetR-rel_C_sf"/>
</dbReference>
<gene>
    <name evidence="6" type="ORF">J0695_29910</name>
</gene>
<dbReference type="RefSeq" id="WP_206967262.1">
    <property type="nucleotide sequence ID" value="NZ_BAAAJJ010000004.1"/>
</dbReference>
<dbReference type="InterPro" id="IPR011075">
    <property type="entry name" value="TetR_C"/>
</dbReference>
<name>A0A939JLP7_9ACTN</name>
<keyword evidence="7" id="KW-1185">Reference proteome</keyword>
<dbReference type="PANTHER" id="PTHR30055:SF149">
    <property type="entry name" value="TETR-FAMILY TRANSCRIPTIONAL REGULATOR"/>
    <property type="match status" value="1"/>
</dbReference>
<dbReference type="InterPro" id="IPR001647">
    <property type="entry name" value="HTH_TetR"/>
</dbReference>
<feature type="DNA-binding region" description="H-T-H motif" evidence="4">
    <location>
        <begin position="41"/>
        <end position="60"/>
    </location>
</feature>
<evidence type="ECO:0000313" key="7">
    <source>
        <dbReference type="Proteomes" id="UP000664167"/>
    </source>
</evidence>
<dbReference type="PROSITE" id="PS50977">
    <property type="entry name" value="HTH_TETR_2"/>
    <property type="match status" value="1"/>
</dbReference>
<dbReference type="SUPFAM" id="SSF48498">
    <property type="entry name" value="Tetracyclin repressor-like, C-terminal domain"/>
    <property type="match status" value="1"/>
</dbReference>
<evidence type="ECO:0000256" key="4">
    <source>
        <dbReference type="PROSITE-ProRule" id="PRU00335"/>
    </source>
</evidence>
<dbReference type="InterPro" id="IPR009057">
    <property type="entry name" value="Homeodomain-like_sf"/>
</dbReference>
<evidence type="ECO:0000313" key="6">
    <source>
        <dbReference type="EMBL" id="MBO0515959.1"/>
    </source>
</evidence>
<dbReference type="SUPFAM" id="SSF46689">
    <property type="entry name" value="Homeodomain-like"/>
    <property type="match status" value="1"/>
</dbReference>
<evidence type="ECO:0000256" key="3">
    <source>
        <dbReference type="ARBA" id="ARBA00023163"/>
    </source>
</evidence>
<comment type="caution">
    <text evidence="6">The sequence shown here is derived from an EMBL/GenBank/DDBJ whole genome shotgun (WGS) entry which is preliminary data.</text>
</comment>
<protein>
    <submittedName>
        <fullName evidence="6">TetR/AcrR family transcriptional regulator</fullName>
    </submittedName>
</protein>
<evidence type="ECO:0000256" key="1">
    <source>
        <dbReference type="ARBA" id="ARBA00023015"/>
    </source>
</evidence>
<dbReference type="EMBL" id="JAFLRJ010000340">
    <property type="protein sequence ID" value="MBO0515959.1"/>
    <property type="molecule type" value="Genomic_DNA"/>
</dbReference>
<dbReference type="InterPro" id="IPR050109">
    <property type="entry name" value="HTH-type_TetR-like_transc_reg"/>
</dbReference>
<evidence type="ECO:0000259" key="5">
    <source>
        <dbReference type="PROSITE" id="PS50977"/>
    </source>
</evidence>
<keyword evidence="3" id="KW-0804">Transcription</keyword>
<dbReference type="GO" id="GO:0000976">
    <property type="term" value="F:transcription cis-regulatory region binding"/>
    <property type="evidence" value="ECO:0007669"/>
    <property type="project" value="TreeGrafter"/>
</dbReference>
<proteinExistence type="predicted"/>
<dbReference type="Gene3D" id="1.10.10.60">
    <property type="entry name" value="Homeodomain-like"/>
    <property type="match status" value="1"/>
</dbReference>